<dbReference type="PANTHER" id="PTHR11010:SF109">
    <property type="entry name" value="PEPTIDASE, FAMILY S28, PUTATIVE (AFU_ORTHOLOGUE AFUA_4G03790)-RELATED"/>
    <property type="match status" value="1"/>
</dbReference>
<dbReference type="SUPFAM" id="SSF53474">
    <property type="entry name" value="alpha/beta-Hydrolases"/>
    <property type="match status" value="1"/>
</dbReference>
<dbReference type="Pfam" id="PF05577">
    <property type="entry name" value="Peptidase_S28"/>
    <property type="match status" value="2"/>
</dbReference>
<dbReference type="OrthoDB" id="1735038at2759"/>
<evidence type="ECO:0000256" key="1">
    <source>
        <dbReference type="ARBA" id="ARBA00011079"/>
    </source>
</evidence>
<organism evidence="8 9">
    <name type="scientific">Neonectria ditissima</name>
    <dbReference type="NCBI Taxonomy" id="78410"/>
    <lineage>
        <taxon>Eukaryota</taxon>
        <taxon>Fungi</taxon>
        <taxon>Dikarya</taxon>
        <taxon>Ascomycota</taxon>
        <taxon>Pezizomycotina</taxon>
        <taxon>Sordariomycetes</taxon>
        <taxon>Hypocreomycetidae</taxon>
        <taxon>Hypocreales</taxon>
        <taxon>Nectriaceae</taxon>
        <taxon>Neonectria</taxon>
    </lineage>
</organism>
<evidence type="ECO:0000256" key="6">
    <source>
        <dbReference type="SAM" id="MobiDB-lite"/>
    </source>
</evidence>
<dbReference type="EMBL" id="LKCW01000226">
    <property type="protein sequence ID" value="KPM35925.1"/>
    <property type="molecule type" value="Genomic_DNA"/>
</dbReference>
<keyword evidence="3 7" id="KW-0732">Signal</keyword>
<keyword evidence="4" id="KW-0378">Hydrolase</keyword>
<feature type="chain" id="PRO_5006135465" description="Thymus-specific serine protease" evidence="7">
    <location>
        <begin position="19"/>
        <end position="641"/>
    </location>
</feature>
<evidence type="ECO:0000256" key="5">
    <source>
        <dbReference type="ARBA" id="ARBA00023180"/>
    </source>
</evidence>
<proteinExistence type="inferred from homology"/>
<feature type="signal peptide" evidence="7">
    <location>
        <begin position="1"/>
        <end position="18"/>
    </location>
</feature>
<accession>A0A0P7B6S7</accession>
<reference evidence="8 9" key="1">
    <citation type="submission" date="2015-09" db="EMBL/GenBank/DDBJ databases">
        <title>Draft genome of a European isolate of the apple canker pathogen Neonectria ditissima.</title>
        <authorList>
            <person name="Gomez-Cortecero A."/>
            <person name="Harrison R.J."/>
            <person name="Armitage A.D."/>
        </authorList>
    </citation>
    <scope>NUCLEOTIDE SEQUENCE [LARGE SCALE GENOMIC DNA]</scope>
    <source>
        <strain evidence="8 9">R09/05</strain>
    </source>
</reference>
<evidence type="ECO:0000256" key="2">
    <source>
        <dbReference type="ARBA" id="ARBA00022670"/>
    </source>
</evidence>
<comment type="caution">
    <text evidence="8">The sequence shown here is derived from an EMBL/GenBank/DDBJ whole genome shotgun (WGS) entry which is preliminary data.</text>
</comment>
<name>A0A0P7B6S7_9HYPO</name>
<keyword evidence="2" id="KW-0645">Protease</keyword>
<sequence length="641" mass="70555">MKLLAWASTLLLAQTALGVNVNWRRLRKRQSDDSSESIPDVPTYNFTIPVDHFDSSNKNTYSNRFFVNDTYYEAGGPVILFDFGEGGVSPDAAADFLAEFNSSSAPLRLAEKVNGLVIGWEHRYYGYSRPVPMDDETGLPVSGASGYEYLTADQAIEDVVYFANNFNKTTLSLNDVVQDTKNLDPYHTPWIFIGGSYPGMRAAWARLMHPEVFYASWASSAPVETQADGSIYYNPIVRALPRNCTNDLEAAIKYVDDTLTSGSDSEIRSIYAGTYLATDDYASYDTLDEAYQSTPFDVGANLTYALAFGSYYQSFGPMHTAQLFCDWMERFDVDSYTTDLSEASTLKSQLSTLFNNFGDAEPSKEGIAKSNGDDGGALAFAAMLYGIVNGKAAFYDWTETLPSSNGGTFTEAVDGLSWSWQTLNEMGYYQGSNSTNPVQVISKYYNVSAFRDFYVEDQVFSSFRDSSFPSRLNNSYLLEMGGWDMKASNVMFTNGEFDPWRSFSVASQETASGALKRAVTQKVPACNQLSNGTDVFGLVYAGAVHVEDLSTSFERGSIEKTTPLEQGLGLFLEAWDTWAPCFNQSRDDIRNGKGVDGEGNNADGESVDEDDDDDENNAGRASGLSMMFLMLGVTSVIFATA</sequence>
<feature type="region of interest" description="Disordered" evidence="6">
    <location>
        <begin position="589"/>
        <end position="619"/>
    </location>
</feature>
<dbReference type="PANTHER" id="PTHR11010">
    <property type="entry name" value="PROTEASE S28 PRO-X CARBOXYPEPTIDASE-RELATED"/>
    <property type="match status" value="1"/>
</dbReference>
<feature type="compositionally biased region" description="Acidic residues" evidence="6">
    <location>
        <begin position="605"/>
        <end position="616"/>
    </location>
</feature>
<evidence type="ECO:0000256" key="4">
    <source>
        <dbReference type="ARBA" id="ARBA00022801"/>
    </source>
</evidence>
<dbReference type="InterPro" id="IPR029058">
    <property type="entry name" value="AB_hydrolase_fold"/>
</dbReference>
<protein>
    <recommendedName>
        <fullName evidence="10">Thymus-specific serine protease</fullName>
    </recommendedName>
</protein>
<dbReference type="GO" id="GO:0070008">
    <property type="term" value="F:serine-type exopeptidase activity"/>
    <property type="evidence" value="ECO:0007669"/>
    <property type="project" value="InterPro"/>
</dbReference>
<keyword evidence="5" id="KW-0325">Glycoprotein</keyword>
<evidence type="ECO:0000256" key="3">
    <source>
        <dbReference type="ARBA" id="ARBA00022729"/>
    </source>
</evidence>
<gene>
    <name evidence="8" type="ORF">AK830_g10656</name>
</gene>
<evidence type="ECO:0000313" key="8">
    <source>
        <dbReference type="EMBL" id="KPM35925.1"/>
    </source>
</evidence>
<dbReference type="GO" id="GO:0006508">
    <property type="term" value="P:proteolysis"/>
    <property type="evidence" value="ECO:0007669"/>
    <property type="project" value="UniProtKB-KW"/>
</dbReference>
<dbReference type="GO" id="GO:0008239">
    <property type="term" value="F:dipeptidyl-peptidase activity"/>
    <property type="evidence" value="ECO:0007669"/>
    <property type="project" value="TreeGrafter"/>
</dbReference>
<keyword evidence="9" id="KW-1185">Reference proteome</keyword>
<evidence type="ECO:0000256" key="7">
    <source>
        <dbReference type="SAM" id="SignalP"/>
    </source>
</evidence>
<dbReference type="Gene3D" id="3.40.50.1820">
    <property type="entry name" value="alpha/beta hydrolase"/>
    <property type="match status" value="2"/>
</dbReference>
<evidence type="ECO:0000313" key="9">
    <source>
        <dbReference type="Proteomes" id="UP000050424"/>
    </source>
</evidence>
<dbReference type="Proteomes" id="UP000050424">
    <property type="component" value="Unassembled WGS sequence"/>
</dbReference>
<dbReference type="InterPro" id="IPR008758">
    <property type="entry name" value="Peptidase_S28"/>
</dbReference>
<dbReference type="AlphaFoldDB" id="A0A0P7B6S7"/>
<evidence type="ECO:0008006" key="10">
    <source>
        <dbReference type="Google" id="ProtNLM"/>
    </source>
</evidence>
<comment type="similarity">
    <text evidence="1">Belongs to the peptidase S28 family.</text>
</comment>